<name>A0A543I2D9_9MICO</name>
<comment type="caution">
    <text evidence="7">The sequence shown here is derived from an EMBL/GenBank/DDBJ whole genome shotgun (WGS) entry which is preliminary data.</text>
</comment>
<keyword evidence="8" id="KW-1185">Reference proteome</keyword>
<dbReference type="EMBL" id="VFPM01000001">
    <property type="protein sequence ID" value="TQM64701.1"/>
    <property type="molecule type" value="Genomic_DNA"/>
</dbReference>
<dbReference type="Gene3D" id="2.120.10.30">
    <property type="entry name" value="TolB, C-terminal domain"/>
    <property type="match status" value="1"/>
</dbReference>
<evidence type="ECO:0000256" key="4">
    <source>
        <dbReference type="PIRSR" id="PIRSR605511-2"/>
    </source>
</evidence>
<dbReference type="PANTHER" id="PTHR10907:SF47">
    <property type="entry name" value="REGUCALCIN"/>
    <property type="match status" value="1"/>
</dbReference>
<reference evidence="7 8" key="1">
    <citation type="submission" date="2019-06" db="EMBL/GenBank/DDBJ databases">
        <title>Genome sequencing of plant associated microbes to promote plant fitness in Sorghum bicolor and Oryza sativa.</title>
        <authorList>
            <person name="Coleman-Derr D."/>
        </authorList>
    </citation>
    <scope>NUCLEOTIDE SEQUENCE [LARGE SCALE GENOMIC DNA]</scope>
    <source>
        <strain evidence="7 8">KV-663</strain>
    </source>
</reference>
<dbReference type="InterPro" id="IPR001258">
    <property type="entry name" value="NHL_repeat"/>
</dbReference>
<evidence type="ECO:0000256" key="5">
    <source>
        <dbReference type="PROSITE-ProRule" id="PRU00504"/>
    </source>
</evidence>
<dbReference type="PRINTS" id="PR01790">
    <property type="entry name" value="SMP30FAMILY"/>
</dbReference>
<comment type="cofactor">
    <cofactor evidence="4">
        <name>Zn(2+)</name>
        <dbReference type="ChEBI" id="CHEBI:29105"/>
    </cofactor>
    <text evidence="4">Binds 1 divalent metal cation per subunit.</text>
</comment>
<keyword evidence="4" id="KW-0862">Zinc</keyword>
<feature type="binding site" evidence="4">
    <location>
        <position position="99"/>
    </location>
    <ligand>
        <name>substrate</name>
    </ligand>
</feature>
<comment type="similarity">
    <text evidence="1">Belongs to the SMP-30/CGR1 family.</text>
</comment>
<dbReference type="AlphaFoldDB" id="A0A543I2D9"/>
<gene>
    <name evidence="7" type="ORF">FBY41_1079</name>
</gene>
<evidence type="ECO:0000256" key="3">
    <source>
        <dbReference type="PIRSR" id="PIRSR605511-1"/>
    </source>
</evidence>
<dbReference type="PANTHER" id="PTHR10907">
    <property type="entry name" value="REGUCALCIN"/>
    <property type="match status" value="1"/>
</dbReference>
<proteinExistence type="inferred from homology"/>
<feature type="binding site" evidence="4">
    <location>
        <position position="16"/>
    </location>
    <ligand>
        <name>a divalent metal cation</name>
        <dbReference type="ChEBI" id="CHEBI:60240"/>
    </ligand>
</feature>
<feature type="active site" description="Proton donor/acceptor" evidence="3">
    <location>
        <position position="191"/>
    </location>
</feature>
<evidence type="ECO:0000313" key="8">
    <source>
        <dbReference type="Proteomes" id="UP000316747"/>
    </source>
</evidence>
<feature type="binding site" evidence="4">
    <location>
        <position position="145"/>
    </location>
    <ligand>
        <name>a divalent metal cation</name>
        <dbReference type="ChEBI" id="CHEBI:60240"/>
    </ligand>
</feature>
<dbReference type="PROSITE" id="PS51125">
    <property type="entry name" value="NHL"/>
    <property type="match status" value="1"/>
</dbReference>
<sequence length="280" mass="30012">MAAVEQITDALCYHAEGPVWSPTWGGLRWVDMLAGDVLTLRADGSADRMHVGDVAAFLRPRTRGGWVVATERGLALADEADGIPTPWIELWDDPSIRMNEGGVDGLGRLWCGSMGYDRVPGSATLYRVDGDGHVTTVLPEVTISNGIDLSPDHRRVYYNDTPTGRTDVFDVEGGELTRRRPFVTPGTGHPDGLTVDSAGNVWVALNGAGRVQCYSPSAEVIAEITLPVRLVTSCTLGGADGRDLFITTSRENLDDPEPEAGALFRARVDVPGLPVRAFAG</sequence>
<dbReference type="GO" id="GO:0005509">
    <property type="term" value="F:calcium ion binding"/>
    <property type="evidence" value="ECO:0007669"/>
    <property type="project" value="TreeGrafter"/>
</dbReference>
<dbReference type="Pfam" id="PF08450">
    <property type="entry name" value="SGL"/>
    <property type="match status" value="1"/>
</dbReference>
<dbReference type="GO" id="GO:0004341">
    <property type="term" value="F:gluconolactonase activity"/>
    <property type="evidence" value="ECO:0007669"/>
    <property type="project" value="TreeGrafter"/>
</dbReference>
<evidence type="ECO:0000256" key="1">
    <source>
        <dbReference type="ARBA" id="ARBA00008853"/>
    </source>
</evidence>
<dbReference type="InterPro" id="IPR013658">
    <property type="entry name" value="SGL"/>
</dbReference>
<feature type="binding site" evidence="4">
    <location>
        <position position="97"/>
    </location>
    <ligand>
        <name>substrate</name>
    </ligand>
</feature>
<feature type="binding site" evidence="4">
    <location>
        <position position="117"/>
    </location>
    <ligand>
        <name>substrate</name>
    </ligand>
</feature>
<evidence type="ECO:0000313" key="7">
    <source>
        <dbReference type="EMBL" id="TQM64701.1"/>
    </source>
</evidence>
<dbReference type="SUPFAM" id="SSF63829">
    <property type="entry name" value="Calcium-dependent phosphotriesterase"/>
    <property type="match status" value="1"/>
</dbReference>
<dbReference type="RefSeq" id="WP_141842304.1">
    <property type="nucleotide sequence ID" value="NZ_VFPM01000001.1"/>
</dbReference>
<dbReference type="GO" id="GO:0019853">
    <property type="term" value="P:L-ascorbic acid biosynthetic process"/>
    <property type="evidence" value="ECO:0007669"/>
    <property type="project" value="TreeGrafter"/>
</dbReference>
<evidence type="ECO:0000256" key="2">
    <source>
        <dbReference type="ARBA" id="ARBA00022737"/>
    </source>
</evidence>
<dbReference type="OrthoDB" id="2633250at2"/>
<evidence type="ECO:0000259" key="6">
    <source>
        <dbReference type="Pfam" id="PF08450"/>
    </source>
</evidence>
<dbReference type="InterPro" id="IPR005511">
    <property type="entry name" value="SMP-30"/>
</dbReference>
<dbReference type="Proteomes" id="UP000316747">
    <property type="component" value="Unassembled WGS sequence"/>
</dbReference>
<protein>
    <submittedName>
        <fullName evidence="7">Sugar lactone lactonase YvrE</fullName>
    </submittedName>
</protein>
<feature type="binding site" evidence="4">
    <location>
        <position position="191"/>
    </location>
    <ligand>
        <name>a divalent metal cation</name>
        <dbReference type="ChEBI" id="CHEBI:60240"/>
    </ligand>
</feature>
<dbReference type="InterPro" id="IPR011042">
    <property type="entry name" value="6-blade_b-propeller_TolB-like"/>
</dbReference>
<keyword evidence="4" id="KW-0479">Metal-binding</keyword>
<accession>A0A543I2D9</accession>
<organism evidence="7 8">
    <name type="scientific">Humibacillus xanthopallidus</name>
    <dbReference type="NCBI Taxonomy" id="412689"/>
    <lineage>
        <taxon>Bacteria</taxon>
        <taxon>Bacillati</taxon>
        <taxon>Actinomycetota</taxon>
        <taxon>Actinomycetes</taxon>
        <taxon>Micrococcales</taxon>
        <taxon>Intrasporangiaceae</taxon>
        <taxon>Humibacillus</taxon>
    </lineage>
</organism>
<keyword evidence="2" id="KW-0677">Repeat</keyword>
<feature type="domain" description="SMP-30/Gluconolactonase/LRE-like region" evidence="6">
    <location>
        <begin position="15"/>
        <end position="249"/>
    </location>
</feature>
<feature type="repeat" description="NHL" evidence="5">
    <location>
        <begin position="189"/>
        <end position="217"/>
    </location>
</feature>